<comment type="caution">
    <text evidence="6">The sequence shown here is derived from an EMBL/GenBank/DDBJ whole genome shotgun (WGS) entry which is preliminary data.</text>
</comment>
<gene>
    <name evidence="6" type="ORF">COZ26_01525</name>
</gene>
<organism evidence="6 7">
    <name type="scientific">Candidatus Kuenenbacteria bacterium CG_4_10_14_3_um_filter_39_14</name>
    <dbReference type="NCBI Taxonomy" id="1974614"/>
    <lineage>
        <taxon>Bacteria</taxon>
        <taxon>Candidatus Kueneniibacteriota</taxon>
    </lineage>
</organism>
<sequence length="591" mass="62826">MNNLNKLLFIGFFLSLPGVLVLGQSINNSLVSADAAGSFYVRDYGAEGDGQTNDRATIQAAIDAAANAGGGEVILDQSRTYKTGNLLLKSNVTLVIESGARLKASSNFNDWDPPLKCRTGNADIIQIAKANNVGISGGGNIEGTSSFECELEGCCEGCRVGPGGIGIYDSSNINISQIKITNSAAATIVMNSCDHVTIDGVTIDNITHDSLPSAQCDDGIDILNSQYVTVKNCDIYTNEDAIAIKGAEAGWSLGGDLVGGVKKSETETAHDILIENNRVRTFENGLGLEIGYEVNTEIYNVWWRNNTIQPPEGEFNYDYDVDITVPAPGSWSSRTIQGVSQVHNIYYENNTHVDGSLAKFHISSPPSDDYCVYYDIYWNGNHVGPSGDNKYSFVLTAEECGGGSNCSCVSWQNQGCGQGGCATDEMYQTRSCTPSNCSSQSHCINDTQCTPSPPVCNDNGICDSGEDTQHCPDDCPAPAPPAVCNDNGICDSGEDTQHCPDDCPAPAPPADGRLTADFNCDNYVNIYDFGNLMSCWGSAYDPNHPYNCAGGALSALCGSPDLTGDGQVDVNDLGVLLSGWQAESDNIEQLN</sequence>
<dbReference type="EMBL" id="PFJV01000035">
    <property type="protein sequence ID" value="PIX92492.1"/>
    <property type="molecule type" value="Genomic_DNA"/>
</dbReference>
<dbReference type="InterPro" id="IPR012334">
    <property type="entry name" value="Pectin_lyas_fold"/>
</dbReference>
<reference evidence="7" key="1">
    <citation type="submission" date="2017-09" db="EMBL/GenBank/DDBJ databases">
        <title>Depth-based differentiation of microbial function through sediment-hosted aquifers and enrichment of novel symbionts in the deep terrestrial subsurface.</title>
        <authorList>
            <person name="Probst A.J."/>
            <person name="Ladd B."/>
            <person name="Jarett J.K."/>
            <person name="Geller-Mcgrath D.E."/>
            <person name="Sieber C.M.K."/>
            <person name="Emerson J.B."/>
            <person name="Anantharaman K."/>
            <person name="Thomas B.C."/>
            <person name="Malmstrom R."/>
            <person name="Stieglmeier M."/>
            <person name="Klingl A."/>
            <person name="Woyke T."/>
            <person name="Ryan C.M."/>
            <person name="Banfield J.F."/>
        </authorList>
    </citation>
    <scope>NUCLEOTIDE SEQUENCE [LARGE SCALE GENOMIC DNA]</scope>
</reference>
<comment type="similarity">
    <text evidence="1 5">Belongs to the glycosyl hydrolase 28 family.</text>
</comment>
<dbReference type="SMART" id="SM00710">
    <property type="entry name" value="PbH1"/>
    <property type="match status" value="4"/>
</dbReference>
<proteinExistence type="inferred from homology"/>
<evidence type="ECO:0000256" key="3">
    <source>
        <dbReference type="ARBA" id="ARBA00022801"/>
    </source>
</evidence>
<dbReference type="SUPFAM" id="SSF51126">
    <property type="entry name" value="Pectin lyase-like"/>
    <property type="match status" value="1"/>
</dbReference>
<dbReference type="InterPro" id="IPR018247">
    <property type="entry name" value="EF_Hand_1_Ca_BS"/>
</dbReference>
<evidence type="ECO:0000313" key="6">
    <source>
        <dbReference type="EMBL" id="PIX92492.1"/>
    </source>
</evidence>
<dbReference type="PROSITE" id="PS00018">
    <property type="entry name" value="EF_HAND_1"/>
    <property type="match status" value="1"/>
</dbReference>
<evidence type="ECO:0000313" key="7">
    <source>
        <dbReference type="Proteomes" id="UP000230658"/>
    </source>
</evidence>
<dbReference type="Pfam" id="PF00295">
    <property type="entry name" value="Glyco_hydro_28"/>
    <property type="match status" value="1"/>
</dbReference>
<dbReference type="Proteomes" id="UP000230658">
    <property type="component" value="Unassembled WGS sequence"/>
</dbReference>
<evidence type="ECO:0000256" key="2">
    <source>
        <dbReference type="ARBA" id="ARBA00016512"/>
    </source>
</evidence>
<dbReference type="InterPro" id="IPR051801">
    <property type="entry name" value="GH28_Enzymes"/>
</dbReference>
<dbReference type="AlphaFoldDB" id="A0A2M7MHB2"/>
<keyword evidence="3 5" id="KW-0378">Hydrolase</keyword>
<keyword evidence="4 5" id="KW-0326">Glycosidase</keyword>
<evidence type="ECO:0000256" key="5">
    <source>
        <dbReference type="RuleBase" id="RU361169"/>
    </source>
</evidence>
<protein>
    <recommendedName>
        <fullName evidence="2">Probable pectate lyase C</fullName>
    </recommendedName>
</protein>
<dbReference type="PANTHER" id="PTHR31339">
    <property type="entry name" value="PECTIN LYASE-RELATED"/>
    <property type="match status" value="1"/>
</dbReference>
<dbReference type="Gene3D" id="2.160.20.10">
    <property type="entry name" value="Single-stranded right-handed beta-helix, Pectin lyase-like"/>
    <property type="match status" value="1"/>
</dbReference>
<name>A0A2M7MHB2_9BACT</name>
<dbReference type="InterPro" id="IPR011050">
    <property type="entry name" value="Pectin_lyase_fold/virulence"/>
</dbReference>
<evidence type="ECO:0000256" key="1">
    <source>
        <dbReference type="ARBA" id="ARBA00008834"/>
    </source>
</evidence>
<evidence type="ECO:0000256" key="4">
    <source>
        <dbReference type="ARBA" id="ARBA00023295"/>
    </source>
</evidence>
<dbReference type="InterPro" id="IPR006626">
    <property type="entry name" value="PbH1"/>
</dbReference>
<dbReference type="PANTHER" id="PTHR31339:SF9">
    <property type="entry name" value="PLASMIN AND FIBRONECTIN-BINDING PROTEIN A"/>
    <property type="match status" value="1"/>
</dbReference>
<dbReference type="GO" id="GO:0005975">
    <property type="term" value="P:carbohydrate metabolic process"/>
    <property type="evidence" value="ECO:0007669"/>
    <property type="project" value="InterPro"/>
</dbReference>
<dbReference type="InterPro" id="IPR000743">
    <property type="entry name" value="Glyco_hydro_28"/>
</dbReference>
<dbReference type="GO" id="GO:0004650">
    <property type="term" value="F:polygalacturonase activity"/>
    <property type="evidence" value="ECO:0007669"/>
    <property type="project" value="InterPro"/>
</dbReference>
<accession>A0A2M7MHB2</accession>